<sequence length="68" mass="8029">MFFQTPEPPPNTPLRQKLEINDEIFVWNGEDIVFNPQYNDGDFDLSDEDVNPPEPFYYESGDDTDIWN</sequence>
<dbReference type="Proteomes" id="UP000887458">
    <property type="component" value="Unassembled WGS sequence"/>
</dbReference>
<comment type="caution">
    <text evidence="2">The sequence shown here is derived from an EMBL/GenBank/DDBJ whole genome shotgun (WGS) entry which is preliminary data.</text>
</comment>
<protein>
    <submittedName>
        <fullName evidence="2">Uncharacterized protein</fullName>
    </submittedName>
</protein>
<proteinExistence type="predicted"/>
<reference evidence="2 3" key="2">
    <citation type="journal article" date="2022" name="Mol. Biol. Evol.">
        <title>Comparative Genomics Reveals Insights into the Divergent Evolution of Astigmatic Mites and Household Pest Adaptations.</title>
        <authorList>
            <person name="Xiong Q."/>
            <person name="Wan A.T."/>
            <person name="Liu X."/>
            <person name="Fung C.S."/>
            <person name="Xiao X."/>
            <person name="Malainual N."/>
            <person name="Hou J."/>
            <person name="Wang L."/>
            <person name="Wang M."/>
            <person name="Yang K.Y."/>
            <person name="Cui Y."/>
            <person name="Leung E.L."/>
            <person name="Nong W."/>
            <person name="Shin S.K."/>
            <person name="Au S.W."/>
            <person name="Jeong K.Y."/>
            <person name="Chew F.T."/>
            <person name="Hui J.H."/>
            <person name="Leung T.F."/>
            <person name="Tungtrongchitr A."/>
            <person name="Zhong N."/>
            <person name="Liu Z."/>
            <person name="Tsui S.K."/>
        </authorList>
    </citation>
    <scope>NUCLEOTIDE SEQUENCE [LARGE SCALE GENOMIC DNA]</scope>
    <source>
        <strain evidence="2">Derp</strain>
    </source>
</reference>
<feature type="compositionally biased region" description="Acidic residues" evidence="1">
    <location>
        <begin position="41"/>
        <end position="51"/>
    </location>
</feature>
<reference evidence="2 3" key="1">
    <citation type="journal article" date="2018" name="J. Allergy Clin. Immunol.">
        <title>High-quality assembly of Dermatophagoides pteronyssinus genome and transcriptome reveals a wide range of novel allergens.</title>
        <authorList>
            <person name="Liu X.Y."/>
            <person name="Yang K.Y."/>
            <person name="Wang M.Q."/>
            <person name="Kwok J.S."/>
            <person name="Zeng X."/>
            <person name="Yang Z."/>
            <person name="Xiao X.J."/>
            <person name="Lau C.P."/>
            <person name="Li Y."/>
            <person name="Huang Z.M."/>
            <person name="Ba J.G."/>
            <person name="Yim A.K."/>
            <person name="Ouyang C.Y."/>
            <person name="Ngai S.M."/>
            <person name="Chan T.F."/>
            <person name="Leung E.L."/>
            <person name="Liu L."/>
            <person name="Liu Z.G."/>
            <person name="Tsui S.K."/>
        </authorList>
    </citation>
    <scope>NUCLEOTIDE SEQUENCE [LARGE SCALE GENOMIC DNA]</scope>
    <source>
        <strain evidence="2">Derp</strain>
    </source>
</reference>
<evidence type="ECO:0000313" key="3">
    <source>
        <dbReference type="Proteomes" id="UP000887458"/>
    </source>
</evidence>
<organism evidence="2 3">
    <name type="scientific">Dermatophagoides pteronyssinus</name>
    <name type="common">European house dust mite</name>
    <dbReference type="NCBI Taxonomy" id="6956"/>
    <lineage>
        <taxon>Eukaryota</taxon>
        <taxon>Metazoa</taxon>
        <taxon>Ecdysozoa</taxon>
        <taxon>Arthropoda</taxon>
        <taxon>Chelicerata</taxon>
        <taxon>Arachnida</taxon>
        <taxon>Acari</taxon>
        <taxon>Acariformes</taxon>
        <taxon>Sarcoptiformes</taxon>
        <taxon>Astigmata</taxon>
        <taxon>Psoroptidia</taxon>
        <taxon>Analgoidea</taxon>
        <taxon>Pyroglyphidae</taxon>
        <taxon>Dermatophagoidinae</taxon>
        <taxon>Dermatophagoides</taxon>
    </lineage>
</organism>
<accession>A0ABQ8J8J0</accession>
<evidence type="ECO:0000313" key="2">
    <source>
        <dbReference type="EMBL" id="KAH9418898.1"/>
    </source>
</evidence>
<name>A0ABQ8J8J0_DERPT</name>
<gene>
    <name evidence="2" type="ORF">DERP_004226</name>
</gene>
<dbReference type="EMBL" id="NJHN03000062">
    <property type="protein sequence ID" value="KAH9418898.1"/>
    <property type="molecule type" value="Genomic_DNA"/>
</dbReference>
<keyword evidence="3" id="KW-1185">Reference proteome</keyword>
<feature type="region of interest" description="Disordered" evidence="1">
    <location>
        <begin position="38"/>
        <end position="68"/>
    </location>
</feature>
<evidence type="ECO:0000256" key="1">
    <source>
        <dbReference type="SAM" id="MobiDB-lite"/>
    </source>
</evidence>